<organism evidence="3 4">
    <name type="scientific">Romanomermis culicivorax</name>
    <name type="common">Nematode worm</name>
    <dbReference type="NCBI Taxonomy" id="13658"/>
    <lineage>
        <taxon>Eukaryota</taxon>
        <taxon>Metazoa</taxon>
        <taxon>Ecdysozoa</taxon>
        <taxon>Nematoda</taxon>
        <taxon>Enoplea</taxon>
        <taxon>Dorylaimia</taxon>
        <taxon>Mermithida</taxon>
        <taxon>Mermithoidea</taxon>
        <taxon>Mermithidae</taxon>
        <taxon>Romanomermis</taxon>
    </lineage>
</organism>
<feature type="transmembrane region" description="Helical" evidence="1">
    <location>
        <begin position="55"/>
        <end position="73"/>
    </location>
</feature>
<feature type="domain" description="Concentrative nucleoside transporter C-terminal" evidence="2">
    <location>
        <begin position="2"/>
        <end position="175"/>
    </location>
</feature>
<keyword evidence="1" id="KW-1133">Transmembrane helix</keyword>
<dbReference type="InterPro" id="IPR011657">
    <property type="entry name" value="CNT_C_dom"/>
</dbReference>
<evidence type="ECO:0000256" key="1">
    <source>
        <dbReference type="SAM" id="Phobius"/>
    </source>
</evidence>
<evidence type="ECO:0000259" key="2">
    <source>
        <dbReference type="Pfam" id="PF07662"/>
    </source>
</evidence>
<evidence type="ECO:0000313" key="3">
    <source>
        <dbReference type="Proteomes" id="UP000887565"/>
    </source>
</evidence>
<keyword evidence="1" id="KW-0812">Transmembrane</keyword>
<dbReference type="AlphaFoldDB" id="A0A915L7G6"/>
<accession>A0A915L7G6</accession>
<dbReference type="PANTHER" id="PTHR10590:SF4">
    <property type="entry name" value="SOLUTE CARRIER FAMILY 28 MEMBER 3"/>
    <property type="match status" value="1"/>
</dbReference>
<dbReference type="WBParaSite" id="nRc.2.0.1.t45686-RA">
    <property type="protein sequence ID" value="nRc.2.0.1.t45686-RA"/>
    <property type="gene ID" value="nRc.2.0.1.g45686"/>
</dbReference>
<dbReference type="InterPro" id="IPR008276">
    <property type="entry name" value="C_nuclsd_transpt"/>
</dbReference>
<sequence length="220" mass="23960">RNALEAISQGASTVVNIVAEILANLVVFVAILAFVDSAIWSFFDLVGWNVTFQQLLGYLFFPLAFIMGSSDAPDWDRRINETMVVAQLMGTKTVVNEFIAYKDMSAYVEQGLISGRAQMMATFTLCGFSNFGSIGMQLGLIGSLCPEKRPVVAEIILRSLVSGAVACFMTACVAGSVSHITFKRYVQIQITVNQSPENHASMIPVPNKSVDFKNKGVMLI</sequence>
<dbReference type="PANTHER" id="PTHR10590">
    <property type="entry name" value="SODIUM/NUCLEOSIDE COTRANSPORTER"/>
    <property type="match status" value="1"/>
</dbReference>
<reference evidence="4" key="1">
    <citation type="submission" date="2022-11" db="UniProtKB">
        <authorList>
            <consortium name="WormBaseParasite"/>
        </authorList>
    </citation>
    <scope>IDENTIFICATION</scope>
</reference>
<feature type="transmembrane region" description="Helical" evidence="1">
    <location>
        <begin position="155"/>
        <end position="177"/>
    </location>
</feature>
<dbReference type="Pfam" id="PF07662">
    <property type="entry name" value="Nucleos_tra2_C"/>
    <property type="match status" value="1"/>
</dbReference>
<dbReference type="GO" id="GO:0005415">
    <property type="term" value="F:nucleoside:sodium symporter activity"/>
    <property type="evidence" value="ECO:0007669"/>
    <property type="project" value="TreeGrafter"/>
</dbReference>
<evidence type="ECO:0000313" key="4">
    <source>
        <dbReference type="WBParaSite" id="nRc.2.0.1.t45686-RA"/>
    </source>
</evidence>
<dbReference type="Proteomes" id="UP000887565">
    <property type="component" value="Unplaced"/>
</dbReference>
<keyword evidence="1" id="KW-0472">Membrane</keyword>
<name>A0A915L7G6_ROMCU</name>
<feature type="transmembrane region" description="Helical" evidence="1">
    <location>
        <begin position="21"/>
        <end position="43"/>
    </location>
</feature>
<dbReference type="GO" id="GO:0005886">
    <property type="term" value="C:plasma membrane"/>
    <property type="evidence" value="ECO:0007669"/>
    <property type="project" value="TreeGrafter"/>
</dbReference>
<protein>
    <submittedName>
        <fullName evidence="4">Concentrative nucleoside transporter C-terminal domain-containing protein</fullName>
    </submittedName>
</protein>
<proteinExistence type="predicted"/>
<feature type="transmembrane region" description="Helical" evidence="1">
    <location>
        <begin position="120"/>
        <end position="143"/>
    </location>
</feature>
<dbReference type="OMA" id="FWPETEC"/>
<keyword evidence="3" id="KW-1185">Reference proteome</keyword>